<dbReference type="Proteomes" id="UP000279306">
    <property type="component" value="Chromosome"/>
</dbReference>
<keyword evidence="2" id="KW-0238">DNA-binding</keyword>
<dbReference type="Pfam" id="PF00392">
    <property type="entry name" value="GntR"/>
    <property type="match status" value="1"/>
</dbReference>
<dbReference type="PROSITE" id="PS50949">
    <property type="entry name" value="HTH_GNTR"/>
    <property type="match status" value="1"/>
</dbReference>
<evidence type="ECO:0000256" key="1">
    <source>
        <dbReference type="ARBA" id="ARBA00023015"/>
    </source>
</evidence>
<dbReference type="GO" id="GO:0003700">
    <property type="term" value="F:DNA-binding transcription factor activity"/>
    <property type="evidence" value="ECO:0007669"/>
    <property type="project" value="InterPro"/>
</dbReference>
<dbReference type="InterPro" id="IPR036388">
    <property type="entry name" value="WH-like_DNA-bd_sf"/>
</dbReference>
<protein>
    <submittedName>
        <fullName evidence="5">GntR family transcriptional regulator</fullName>
    </submittedName>
</protein>
<dbReference type="SMART" id="SM00895">
    <property type="entry name" value="FCD"/>
    <property type="match status" value="1"/>
</dbReference>
<dbReference type="Gene3D" id="1.10.10.10">
    <property type="entry name" value="Winged helix-like DNA-binding domain superfamily/Winged helix DNA-binding domain"/>
    <property type="match status" value="1"/>
</dbReference>
<dbReference type="PANTHER" id="PTHR43537">
    <property type="entry name" value="TRANSCRIPTIONAL REGULATOR, GNTR FAMILY"/>
    <property type="match status" value="1"/>
</dbReference>
<proteinExistence type="predicted"/>
<organism evidence="5 6">
    <name type="scientific">Mycolicibacterium aurum</name>
    <name type="common">Mycobacterium aurum</name>
    <dbReference type="NCBI Taxonomy" id="1791"/>
    <lineage>
        <taxon>Bacteria</taxon>
        <taxon>Bacillati</taxon>
        <taxon>Actinomycetota</taxon>
        <taxon>Actinomycetes</taxon>
        <taxon>Mycobacteriales</taxon>
        <taxon>Mycobacteriaceae</taxon>
        <taxon>Mycolicibacterium</taxon>
    </lineage>
</organism>
<dbReference type="STRING" id="1791.GCA_001049355_00507"/>
<evidence type="ECO:0000256" key="3">
    <source>
        <dbReference type="ARBA" id="ARBA00023163"/>
    </source>
</evidence>
<name>A0A3S4T7E2_MYCAU</name>
<dbReference type="Pfam" id="PF07729">
    <property type="entry name" value="FCD"/>
    <property type="match status" value="1"/>
</dbReference>
<dbReference type="InterPro" id="IPR000524">
    <property type="entry name" value="Tscrpt_reg_HTH_GntR"/>
</dbReference>
<dbReference type="Gene3D" id="1.20.120.530">
    <property type="entry name" value="GntR ligand-binding domain-like"/>
    <property type="match status" value="1"/>
</dbReference>
<keyword evidence="6" id="KW-1185">Reference proteome</keyword>
<gene>
    <name evidence="5" type="primary">csiR_2</name>
    <name evidence="5" type="ORF">NCTC10437_01554</name>
</gene>
<evidence type="ECO:0000313" key="5">
    <source>
        <dbReference type="EMBL" id="VEG52633.1"/>
    </source>
</evidence>
<dbReference type="SUPFAM" id="SSF46785">
    <property type="entry name" value="Winged helix' DNA-binding domain"/>
    <property type="match status" value="1"/>
</dbReference>
<reference evidence="5 6" key="1">
    <citation type="submission" date="2018-12" db="EMBL/GenBank/DDBJ databases">
        <authorList>
            <consortium name="Pathogen Informatics"/>
        </authorList>
    </citation>
    <scope>NUCLEOTIDE SEQUENCE [LARGE SCALE GENOMIC DNA]</scope>
    <source>
        <strain evidence="5 6">NCTC10437</strain>
    </source>
</reference>
<keyword evidence="3" id="KW-0804">Transcription</keyword>
<dbReference type="SUPFAM" id="SSF48008">
    <property type="entry name" value="GntR ligand-binding domain-like"/>
    <property type="match status" value="1"/>
</dbReference>
<dbReference type="PANTHER" id="PTHR43537:SF45">
    <property type="entry name" value="GNTR FAMILY REGULATORY PROTEIN"/>
    <property type="match status" value="1"/>
</dbReference>
<evidence type="ECO:0000259" key="4">
    <source>
        <dbReference type="PROSITE" id="PS50949"/>
    </source>
</evidence>
<evidence type="ECO:0000256" key="2">
    <source>
        <dbReference type="ARBA" id="ARBA00023125"/>
    </source>
</evidence>
<keyword evidence="1" id="KW-0805">Transcription regulation</keyword>
<dbReference type="SMART" id="SM00345">
    <property type="entry name" value="HTH_GNTR"/>
    <property type="match status" value="1"/>
</dbReference>
<dbReference type="GO" id="GO:0003677">
    <property type="term" value="F:DNA binding"/>
    <property type="evidence" value="ECO:0007669"/>
    <property type="project" value="UniProtKB-KW"/>
</dbReference>
<dbReference type="CDD" id="cd07377">
    <property type="entry name" value="WHTH_GntR"/>
    <property type="match status" value="1"/>
</dbReference>
<dbReference type="KEGG" id="mauu:NCTC10437_01554"/>
<feature type="domain" description="HTH gntR-type" evidence="4">
    <location>
        <begin position="1"/>
        <end position="68"/>
    </location>
</feature>
<dbReference type="InterPro" id="IPR008920">
    <property type="entry name" value="TF_FadR/GntR_C"/>
</dbReference>
<dbReference type="AlphaFoldDB" id="A0A3S4T7E2"/>
<accession>A0A3S4T7E2</accession>
<dbReference type="InterPro" id="IPR011711">
    <property type="entry name" value="GntR_C"/>
</dbReference>
<sequence length="229" mass="25440">MPLAEAAYRRLRDEIIACRLQPGQRITERALAGDFGFGVAPIRDALTRLDHDGLVRTIPRKGYQVAPLTLKAVDDLFAFWSILGPEIVKRGIVAASDEQLGQIIADFEEMERAGPAKVKAVEMQRFVEAGADLFNRLADAAGNAYLSAAYAKLSGEMLRVFTLITDADLTTPKKLWKVSDWSEVLRQRDGDGLAEKARDYINACHDHVAQTLMRWPSVMMSEVVPQRAL</sequence>
<evidence type="ECO:0000313" key="6">
    <source>
        <dbReference type="Proteomes" id="UP000279306"/>
    </source>
</evidence>
<dbReference type="InterPro" id="IPR036390">
    <property type="entry name" value="WH_DNA-bd_sf"/>
</dbReference>
<dbReference type="EMBL" id="LR134356">
    <property type="protein sequence ID" value="VEG52633.1"/>
    <property type="molecule type" value="Genomic_DNA"/>
</dbReference>